<organism evidence="2 3">
    <name type="scientific">Sphingobacterium faecale</name>
    <dbReference type="NCBI Taxonomy" id="2803775"/>
    <lineage>
        <taxon>Bacteria</taxon>
        <taxon>Pseudomonadati</taxon>
        <taxon>Bacteroidota</taxon>
        <taxon>Sphingobacteriia</taxon>
        <taxon>Sphingobacteriales</taxon>
        <taxon>Sphingobacteriaceae</taxon>
        <taxon>Sphingobacterium</taxon>
    </lineage>
</organism>
<name>A0ABS1R945_9SPHI</name>
<reference evidence="2 3" key="1">
    <citation type="submission" date="2021-01" db="EMBL/GenBank/DDBJ databases">
        <title>C459-1 draft genome sequence.</title>
        <authorList>
            <person name="Zhang X.-F."/>
        </authorList>
    </citation>
    <scope>NUCLEOTIDE SEQUENCE [LARGE SCALE GENOMIC DNA]</scope>
    <source>
        <strain evidence="3">C459-1</strain>
    </source>
</reference>
<dbReference type="InterPro" id="IPR007921">
    <property type="entry name" value="CHAP_dom"/>
</dbReference>
<evidence type="ECO:0000313" key="2">
    <source>
        <dbReference type="EMBL" id="MBL1411237.1"/>
    </source>
</evidence>
<dbReference type="SUPFAM" id="SSF54001">
    <property type="entry name" value="Cysteine proteinases"/>
    <property type="match status" value="1"/>
</dbReference>
<proteinExistence type="predicted"/>
<evidence type="ECO:0000313" key="3">
    <source>
        <dbReference type="Proteomes" id="UP000625283"/>
    </source>
</evidence>
<keyword evidence="3" id="KW-1185">Reference proteome</keyword>
<dbReference type="InterPro" id="IPR038765">
    <property type="entry name" value="Papain-like_cys_pep_sf"/>
</dbReference>
<protein>
    <submittedName>
        <fullName evidence="2">CHAP domain-containing protein</fullName>
    </submittedName>
</protein>
<dbReference type="EMBL" id="JAERTY010000013">
    <property type="protein sequence ID" value="MBL1411237.1"/>
    <property type="molecule type" value="Genomic_DNA"/>
</dbReference>
<dbReference type="Proteomes" id="UP000625283">
    <property type="component" value="Unassembled WGS sequence"/>
</dbReference>
<accession>A0ABS1R945</accession>
<dbReference type="Gene3D" id="3.90.1720.10">
    <property type="entry name" value="endopeptidase domain like (from Nostoc punctiforme)"/>
    <property type="match status" value="1"/>
</dbReference>
<comment type="caution">
    <text evidence="2">The sequence shown here is derived from an EMBL/GenBank/DDBJ whole genome shotgun (WGS) entry which is preliminary data.</text>
</comment>
<sequence>MSPVKYLAFKDDLLAYGVKGRKATNSSSVHFALVQESQSKAGTGGQGILGTASVALRSRDEDRLNSLDLCGTFYQGKVPRQSANEDKRNLIIAIASKELGVREATGNNDGKRVEEYLRYTNLGKGYEWCAAFVSFCYGQAGLPVPRNPWSPALFPKARQIATDKAQAADVFGIYGSAAKRINHVGIVKEISNGYLISIEGNSNDRVESRRRHLRTVYAVAEWVNKVNQ</sequence>
<feature type="domain" description="Peptidase C51" evidence="1">
    <location>
        <begin position="123"/>
        <end position="201"/>
    </location>
</feature>
<dbReference type="Pfam" id="PF05257">
    <property type="entry name" value="CHAP"/>
    <property type="match status" value="1"/>
</dbReference>
<evidence type="ECO:0000259" key="1">
    <source>
        <dbReference type="Pfam" id="PF05257"/>
    </source>
</evidence>
<gene>
    <name evidence="2" type="ORF">JKG61_20945</name>
</gene>